<evidence type="ECO:0000313" key="6">
    <source>
        <dbReference type="EMBL" id="QUF06521.1"/>
    </source>
</evidence>
<accession>A0AA45LAW6</accession>
<protein>
    <submittedName>
        <fullName evidence="6">Alkaline phosphatase</fullName>
    </submittedName>
</protein>
<dbReference type="SMART" id="SM00098">
    <property type="entry name" value="alkPPc"/>
    <property type="match status" value="1"/>
</dbReference>
<dbReference type="AlphaFoldDB" id="A0AA45LAW6"/>
<sequence>MGGVLKRTRKLAVTGTALGVAFASVPVGVASAAETTAPKNVIVLISDGAGYNQFDAASLYEHGQSLNQVAVDPATGAVQRVPGVPSQVYEHFPVKVSQSHYSANGRAAYTPEQAWGSFDWVASGATDSAAAATALGTGVKTNNGVIGFDPAGQKLLTVGEQAKKVGKKVGVVTSVPFNHATPAGFIAHNADRNDYQGLATEMIDSGADVIMGGGHPNYTDAHTSRASNWTWISQNDFQRVSTGGTDFSYVETRSGFEALATATEVPEKVFGLAQVAETLQYNRPGLGNTRVKPGTDARNDVASLDVMAKGALNVLEKDEDGFFLMVEGGAVDWAGHANQTTRLVEEQVEFNRSVEAVTDWVERNSSWDETLVVVTADHETGYLAGPGSKPTWTPMTGAKGELPQVSWHSGGHTNALVPFYAKGAGSDVLNARADKWDTVRGAYLDNTAVGETVFDLLGHAPASADSAVALEASVPLPSTAGDLSMTVADSGAVRFTGERTRTGALPQVTVTDTRNEVQARGQGWTVSGTAGEFVAGNRKFGAENLGWTPKVVSSDSNAAAGPQAVLDAPAALADTNRVSRYGTTVVGADLGLTVPDEARSGRYGSEITLTLFAKD</sequence>
<keyword evidence="3" id="KW-0460">Magnesium</keyword>
<keyword evidence="3" id="KW-0862">Zinc</keyword>
<comment type="cofactor">
    <cofactor evidence="3">
        <name>Mg(2+)</name>
        <dbReference type="ChEBI" id="CHEBI:18420"/>
    </cofactor>
    <text evidence="3">Binds 1 Mg(2+) ion.</text>
</comment>
<keyword evidence="3" id="KW-0479">Metal-binding</keyword>
<comment type="similarity">
    <text evidence="4">Belongs to the alkaline phosphatase family.</text>
</comment>
<dbReference type="GO" id="GO:0046872">
    <property type="term" value="F:metal ion binding"/>
    <property type="evidence" value="ECO:0007669"/>
    <property type="project" value="UniProtKB-KW"/>
</dbReference>
<reference evidence="6" key="1">
    <citation type="submission" date="2021-04" db="EMBL/GenBank/DDBJ databases">
        <title>Genomic sequence of Actinosynnema pretiosum subsp. pretiosum ATCC 31280 (C-14919).</title>
        <authorList>
            <person name="Bai L."/>
            <person name="Wang X."/>
            <person name="Xiao Y."/>
        </authorList>
    </citation>
    <scope>NUCLEOTIDE SEQUENCE</scope>
    <source>
        <strain evidence="6">ATCC 31280</strain>
    </source>
</reference>
<dbReference type="Gene3D" id="3.40.720.10">
    <property type="entry name" value="Alkaline Phosphatase, subunit A"/>
    <property type="match status" value="1"/>
</dbReference>
<dbReference type="SUPFAM" id="SSF53649">
    <property type="entry name" value="Alkaline phosphatase-like"/>
    <property type="match status" value="1"/>
</dbReference>
<dbReference type="InterPro" id="IPR001952">
    <property type="entry name" value="Alkaline_phosphatase"/>
</dbReference>
<feature type="binding site" evidence="3">
    <location>
        <position position="336"/>
    </location>
    <ligand>
        <name>Zn(2+)</name>
        <dbReference type="ChEBI" id="CHEBI:29105"/>
        <label>2</label>
    </ligand>
</feature>
<dbReference type="PRINTS" id="PR00113">
    <property type="entry name" value="ALKPHPHTASE"/>
</dbReference>
<feature type="binding site" evidence="3">
    <location>
        <position position="179"/>
    </location>
    <ligand>
        <name>Mg(2+)</name>
        <dbReference type="ChEBI" id="CHEBI:18420"/>
    </ligand>
</feature>
<name>A0AA45LAW6_9PSEU</name>
<feature type="active site" description="Phosphoserine intermediate" evidence="2">
    <location>
        <position position="128"/>
    </location>
</feature>
<evidence type="ECO:0000256" key="3">
    <source>
        <dbReference type="PIRSR" id="PIRSR601952-2"/>
    </source>
</evidence>
<dbReference type="InterPro" id="IPR017850">
    <property type="entry name" value="Alkaline_phosphatase_core_sf"/>
</dbReference>
<feature type="chain" id="PRO_5041316978" evidence="5">
    <location>
        <begin position="33"/>
        <end position="615"/>
    </location>
</feature>
<dbReference type="PANTHER" id="PTHR11596:SF5">
    <property type="entry name" value="ALKALINE PHOSPHATASE"/>
    <property type="match status" value="1"/>
</dbReference>
<comment type="cofactor">
    <cofactor evidence="3">
        <name>Zn(2+)</name>
        <dbReference type="ChEBI" id="CHEBI:29105"/>
    </cofactor>
    <text evidence="3">Binds 2 Zn(2+) ions.</text>
</comment>
<feature type="binding site" evidence="3">
    <location>
        <position position="181"/>
    </location>
    <ligand>
        <name>Mg(2+)</name>
        <dbReference type="ChEBI" id="CHEBI:18420"/>
    </ligand>
</feature>
<feature type="binding site" evidence="3">
    <location>
        <position position="377"/>
    </location>
    <ligand>
        <name>Zn(2+)</name>
        <dbReference type="ChEBI" id="CHEBI:29105"/>
        <label>2</label>
    </ligand>
</feature>
<evidence type="ECO:0000256" key="4">
    <source>
        <dbReference type="RuleBase" id="RU003946"/>
    </source>
</evidence>
<organism evidence="6 7">
    <name type="scientific">Actinosynnema pretiosum subsp. pretiosum</name>
    <dbReference type="NCBI Taxonomy" id="103721"/>
    <lineage>
        <taxon>Bacteria</taxon>
        <taxon>Bacillati</taxon>
        <taxon>Actinomycetota</taxon>
        <taxon>Actinomycetes</taxon>
        <taxon>Pseudonocardiales</taxon>
        <taxon>Pseudonocardiaceae</taxon>
        <taxon>Actinosynnema</taxon>
    </lineage>
</organism>
<dbReference type="CDD" id="cd16012">
    <property type="entry name" value="ALP"/>
    <property type="match status" value="1"/>
</dbReference>
<feature type="binding site" evidence="3">
    <location>
        <position position="332"/>
    </location>
    <ligand>
        <name>Zn(2+)</name>
        <dbReference type="ChEBI" id="CHEBI:29105"/>
        <label>2</label>
    </ligand>
</feature>
<evidence type="ECO:0000256" key="5">
    <source>
        <dbReference type="SAM" id="SignalP"/>
    </source>
</evidence>
<feature type="binding site" evidence="3">
    <location>
        <position position="378"/>
    </location>
    <ligand>
        <name>Zn(2+)</name>
        <dbReference type="ChEBI" id="CHEBI:29105"/>
        <label>2</label>
    </ligand>
</feature>
<proteinExistence type="inferred from homology"/>
<dbReference type="Proteomes" id="UP000677152">
    <property type="component" value="Chromosome"/>
</dbReference>
<dbReference type="Pfam" id="PF00245">
    <property type="entry name" value="Alk_phosphatase"/>
    <property type="match status" value="1"/>
</dbReference>
<evidence type="ECO:0000256" key="1">
    <source>
        <dbReference type="ARBA" id="ARBA00022553"/>
    </source>
</evidence>
<dbReference type="EMBL" id="CP073249">
    <property type="protein sequence ID" value="QUF06521.1"/>
    <property type="molecule type" value="Genomic_DNA"/>
</dbReference>
<dbReference type="PANTHER" id="PTHR11596">
    <property type="entry name" value="ALKALINE PHOSPHATASE"/>
    <property type="match status" value="1"/>
</dbReference>
<evidence type="ECO:0000313" key="7">
    <source>
        <dbReference type="Proteomes" id="UP000677152"/>
    </source>
</evidence>
<keyword evidence="1" id="KW-0597">Phosphoprotein</keyword>
<dbReference type="GO" id="GO:0004035">
    <property type="term" value="F:alkaline phosphatase activity"/>
    <property type="evidence" value="ECO:0007669"/>
    <property type="project" value="TreeGrafter"/>
</dbReference>
<evidence type="ECO:0000256" key="2">
    <source>
        <dbReference type="PIRSR" id="PIRSR601952-1"/>
    </source>
</evidence>
<feature type="signal peptide" evidence="5">
    <location>
        <begin position="1"/>
        <end position="32"/>
    </location>
</feature>
<keyword evidence="5" id="KW-0732">Signal</keyword>
<gene>
    <name evidence="6" type="ORF">KCV87_10955</name>
</gene>
<feature type="binding site" evidence="3">
    <location>
        <position position="327"/>
    </location>
    <ligand>
        <name>Mg(2+)</name>
        <dbReference type="ChEBI" id="CHEBI:18420"/>
    </ligand>
</feature>